<feature type="transmembrane region" description="Helical" evidence="10">
    <location>
        <begin position="315"/>
        <end position="337"/>
    </location>
</feature>
<keyword evidence="13" id="KW-1185">Reference proteome</keyword>
<evidence type="ECO:0000256" key="5">
    <source>
        <dbReference type="ARBA" id="ARBA00023136"/>
    </source>
</evidence>
<evidence type="ECO:0000256" key="6">
    <source>
        <dbReference type="ARBA" id="ARBA00023170"/>
    </source>
</evidence>
<dbReference type="PRINTS" id="PR00237">
    <property type="entry name" value="GPCRRHODOPSN"/>
</dbReference>
<dbReference type="PROSITE" id="PS00237">
    <property type="entry name" value="G_PROTEIN_RECEP_F1_1"/>
    <property type="match status" value="1"/>
</dbReference>
<dbReference type="Proteomes" id="UP000276133">
    <property type="component" value="Unassembled WGS sequence"/>
</dbReference>
<dbReference type="SUPFAM" id="SSF81321">
    <property type="entry name" value="Family A G protein-coupled receptor-like"/>
    <property type="match status" value="1"/>
</dbReference>
<dbReference type="OrthoDB" id="9990906at2759"/>
<comment type="similarity">
    <text evidence="8">Belongs to the G-protein coupled receptor 1 family.</text>
</comment>
<feature type="transmembrane region" description="Helical" evidence="10">
    <location>
        <begin position="70"/>
        <end position="93"/>
    </location>
</feature>
<keyword evidence="6 8" id="KW-0675">Receptor</keyword>
<feature type="region of interest" description="Disordered" evidence="9">
    <location>
        <begin position="516"/>
        <end position="536"/>
    </location>
</feature>
<dbReference type="PROSITE" id="PS50262">
    <property type="entry name" value="G_PROTEIN_RECEP_F1_2"/>
    <property type="match status" value="1"/>
</dbReference>
<dbReference type="GO" id="GO:0005886">
    <property type="term" value="C:plasma membrane"/>
    <property type="evidence" value="ECO:0007669"/>
    <property type="project" value="TreeGrafter"/>
</dbReference>
<keyword evidence="5 10" id="KW-0472">Membrane</keyword>
<evidence type="ECO:0000256" key="8">
    <source>
        <dbReference type="RuleBase" id="RU000688"/>
    </source>
</evidence>
<feature type="transmembrane region" description="Helical" evidence="10">
    <location>
        <begin position="270"/>
        <end position="295"/>
    </location>
</feature>
<keyword evidence="7 8" id="KW-0807">Transducer</keyword>
<gene>
    <name evidence="12" type="ORF">BpHYR1_050798</name>
</gene>
<keyword evidence="4 8" id="KW-0297">G-protein coupled receptor</keyword>
<dbReference type="PANTHER" id="PTHR24243:SF230">
    <property type="entry name" value="G-PROTEIN COUPLED RECEPTORS FAMILY 1 PROFILE DOMAIN-CONTAINING PROTEIN"/>
    <property type="match status" value="1"/>
</dbReference>
<feature type="transmembrane region" description="Helical" evidence="10">
    <location>
        <begin position="123"/>
        <end position="150"/>
    </location>
</feature>
<comment type="caution">
    <text evidence="12">The sequence shown here is derived from an EMBL/GenBank/DDBJ whole genome shotgun (WGS) entry which is preliminary data.</text>
</comment>
<dbReference type="InterPro" id="IPR000276">
    <property type="entry name" value="GPCR_Rhodpsn"/>
</dbReference>
<feature type="transmembrane region" description="Helical" evidence="10">
    <location>
        <begin position="37"/>
        <end position="58"/>
    </location>
</feature>
<evidence type="ECO:0000313" key="13">
    <source>
        <dbReference type="Proteomes" id="UP000276133"/>
    </source>
</evidence>
<keyword evidence="3 10" id="KW-1133">Transmembrane helix</keyword>
<feature type="compositionally biased region" description="Polar residues" evidence="9">
    <location>
        <begin position="524"/>
        <end position="536"/>
    </location>
</feature>
<dbReference type="GO" id="GO:0004930">
    <property type="term" value="F:G protein-coupled receptor activity"/>
    <property type="evidence" value="ECO:0007669"/>
    <property type="project" value="UniProtKB-KW"/>
</dbReference>
<evidence type="ECO:0000256" key="4">
    <source>
        <dbReference type="ARBA" id="ARBA00023040"/>
    </source>
</evidence>
<evidence type="ECO:0000256" key="10">
    <source>
        <dbReference type="SAM" id="Phobius"/>
    </source>
</evidence>
<evidence type="ECO:0000259" key="11">
    <source>
        <dbReference type="PROSITE" id="PS50262"/>
    </source>
</evidence>
<proteinExistence type="inferred from homology"/>
<reference evidence="12 13" key="1">
    <citation type="journal article" date="2018" name="Sci. Rep.">
        <title>Genomic signatures of local adaptation to the degree of environmental predictability in rotifers.</title>
        <authorList>
            <person name="Franch-Gras L."/>
            <person name="Hahn C."/>
            <person name="Garcia-Roger E.M."/>
            <person name="Carmona M.J."/>
            <person name="Serra M."/>
            <person name="Gomez A."/>
        </authorList>
    </citation>
    <scope>NUCLEOTIDE SEQUENCE [LARGE SCALE GENOMIC DNA]</scope>
    <source>
        <strain evidence="12">HYR1</strain>
    </source>
</reference>
<name>A0A3M7T7Q5_BRAPC</name>
<organism evidence="12 13">
    <name type="scientific">Brachionus plicatilis</name>
    <name type="common">Marine rotifer</name>
    <name type="synonym">Brachionus muelleri</name>
    <dbReference type="NCBI Taxonomy" id="10195"/>
    <lineage>
        <taxon>Eukaryota</taxon>
        <taxon>Metazoa</taxon>
        <taxon>Spiralia</taxon>
        <taxon>Gnathifera</taxon>
        <taxon>Rotifera</taxon>
        <taxon>Eurotatoria</taxon>
        <taxon>Monogononta</taxon>
        <taxon>Pseudotrocha</taxon>
        <taxon>Ploima</taxon>
        <taxon>Brachionidae</taxon>
        <taxon>Brachionus</taxon>
    </lineage>
</organism>
<evidence type="ECO:0000313" key="12">
    <source>
        <dbReference type="EMBL" id="RNA43991.1"/>
    </source>
</evidence>
<dbReference type="Pfam" id="PF00001">
    <property type="entry name" value="7tm_1"/>
    <property type="match status" value="1"/>
</dbReference>
<evidence type="ECO:0000256" key="7">
    <source>
        <dbReference type="ARBA" id="ARBA00023224"/>
    </source>
</evidence>
<dbReference type="AlphaFoldDB" id="A0A3M7T7Q5"/>
<evidence type="ECO:0000256" key="9">
    <source>
        <dbReference type="SAM" id="MobiDB-lite"/>
    </source>
</evidence>
<comment type="subcellular location">
    <subcellularLocation>
        <location evidence="1">Membrane</location>
        <topology evidence="1">Multi-pass membrane protein</topology>
    </subcellularLocation>
</comment>
<dbReference type="Gene3D" id="1.20.1070.10">
    <property type="entry name" value="Rhodopsin 7-helix transmembrane proteins"/>
    <property type="match status" value="1"/>
</dbReference>
<sequence length="536" mass="62865">MSNNDSSNFFMTDYKAQYILADLEKTVRLVNLADKILIIYSSLIVFFGTIFNALNFGCFYRMKKRNSQNIYLGALSLSEMLNIHVNILVPLLIRLADYNHFSLQTFLHSFTMSLFHKDYSAEIYDFLCILNGYLVEVCLLLPVWIMVILSTERFFCIMWPLKKNLFSTRKNAKSILGLLLLAVCMWSMFKFKTAGVETYSTFEKFPHVGSRNVTLPAFVNISTILWAIVPEFLTLILNLLIINQIKITTRMHRRFYPLEHSKKITQATRVVILLSVIFIVLISPTGVLIILDMFFNRDVSFDFHVNVKRALNFMLARKFVIMFYETNLIINFFIYLLTIKNFKETLKNLFSVRLSRLSRKDSTKIGFKTKYYISSKLIKTPSSKSKIKFESEKKPIRNYLDHNNNIFEYKMNSECSSSKNPNKKSYSSYSNSSMNENFCSIPYNSCPYCYRFRKYSQKEDQNFRSLIEFKENDKLCSINCPLKKFNSMRRSDHSFIPMLNKNDPKSQSSCKIKYSSLRKKRKFSQNTKKSSLKTSF</sequence>
<evidence type="ECO:0000256" key="1">
    <source>
        <dbReference type="ARBA" id="ARBA00004141"/>
    </source>
</evidence>
<evidence type="ECO:0000256" key="2">
    <source>
        <dbReference type="ARBA" id="ARBA00022692"/>
    </source>
</evidence>
<dbReference type="InterPro" id="IPR017452">
    <property type="entry name" value="GPCR_Rhodpsn_7TM"/>
</dbReference>
<dbReference type="STRING" id="10195.A0A3M7T7Q5"/>
<feature type="domain" description="G-protein coupled receptors family 1 profile" evidence="11">
    <location>
        <begin position="51"/>
        <end position="335"/>
    </location>
</feature>
<feature type="transmembrane region" description="Helical" evidence="10">
    <location>
        <begin position="224"/>
        <end position="245"/>
    </location>
</feature>
<dbReference type="PANTHER" id="PTHR24243">
    <property type="entry name" value="G-PROTEIN COUPLED RECEPTOR"/>
    <property type="match status" value="1"/>
</dbReference>
<protein>
    <submittedName>
        <fullName evidence="12">Thyrotropin-releasing hormone receptor isoform X1</fullName>
    </submittedName>
</protein>
<feature type="transmembrane region" description="Helical" evidence="10">
    <location>
        <begin position="171"/>
        <end position="189"/>
    </location>
</feature>
<dbReference type="EMBL" id="REGN01000165">
    <property type="protein sequence ID" value="RNA43991.1"/>
    <property type="molecule type" value="Genomic_DNA"/>
</dbReference>
<keyword evidence="2 8" id="KW-0812">Transmembrane</keyword>
<evidence type="ECO:0000256" key="3">
    <source>
        <dbReference type="ARBA" id="ARBA00022989"/>
    </source>
</evidence>
<accession>A0A3M7T7Q5</accession>